<gene>
    <name evidence="1" type="ORF">NTEN_LOCUS1859</name>
    <name evidence="2" type="ORF">NTEN_LOCUS1860</name>
</gene>
<sequence length="130" mass="14896">MDHVYRGEQKGLPRMVRAGPDVRDPQDAVLLSVLLQAGPAAPLERFAHARRPRRDVREAGKVPRGAQVFLQSEKRRRRGGIRHFETCEVRILALVSNRCSKWNRKMTSYFKLQIVRQTDGHGSSSDGFFR</sequence>
<evidence type="ECO:0000313" key="1">
    <source>
        <dbReference type="EMBL" id="CAA9995068.1"/>
    </source>
</evidence>
<accession>A0A6H5G0F4</accession>
<dbReference type="EMBL" id="CADCXU010002983">
    <property type="protein sequence ID" value="CAA9995069.1"/>
    <property type="molecule type" value="Genomic_DNA"/>
</dbReference>
<dbReference type="EMBL" id="CADCXU010002982">
    <property type="protein sequence ID" value="CAA9995068.1"/>
    <property type="molecule type" value="Genomic_DNA"/>
</dbReference>
<name>A0A6H5G0F4_9HEMI</name>
<evidence type="ECO:0000313" key="3">
    <source>
        <dbReference type="Proteomes" id="UP000479000"/>
    </source>
</evidence>
<protein>
    <submittedName>
        <fullName evidence="1">Uncharacterized protein</fullName>
    </submittedName>
</protein>
<evidence type="ECO:0000313" key="2">
    <source>
        <dbReference type="EMBL" id="CAA9995069.1"/>
    </source>
</evidence>
<organism evidence="1 3">
    <name type="scientific">Nesidiocoris tenuis</name>
    <dbReference type="NCBI Taxonomy" id="355587"/>
    <lineage>
        <taxon>Eukaryota</taxon>
        <taxon>Metazoa</taxon>
        <taxon>Ecdysozoa</taxon>
        <taxon>Arthropoda</taxon>
        <taxon>Hexapoda</taxon>
        <taxon>Insecta</taxon>
        <taxon>Pterygota</taxon>
        <taxon>Neoptera</taxon>
        <taxon>Paraneoptera</taxon>
        <taxon>Hemiptera</taxon>
        <taxon>Heteroptera</taxon>
        <taxon>Panheteroptera</taxon>
        <taxon>Cimicomorpha</taxon>
        <taxon>Miridae</taxon>
        <taxon>Dicyphina</taxon>
        <taxon>Nesidiocoris</taxon>
    </lineage>
</organism>
<keyword evidence="3" id="KW-1185">Reference proteome</keyword>
<dbReference type="Proteomes" id="UP000479000">
    <property type="component" value="Unassembled WGS sequence"/>
</dbReference>
<feature type="non-terminal residue" evidence="1">
    <location>
        <position position="130"/>
    </location>
</feature>
<dbReference type="AlphaFoldDB" id="A0A6H5G0F4"/>
<proteinExistence type="predicted"/>
<reference evidence="1 3" key="1">
    <citation type="submission" date="2020-02" db="EMBL/GenBank/DDBJ databases">
        <authorList>
            <person name="Ferguson B K."/>
        </authorList>
    </citation>
    <scope>NUCLEOTIDE SEQUENCE [LARGE SCALE GENOMIC DNA]</scope>
</reference>